<gene>
    <name evidence="1" type="ORF">EFD55_05465</name>
</gene>
<name>A0A427N5P3_9HYPH</name>
<comment type="caution">
    <text evidence="1">The sequence shown here is derived from an EMBL/GenBank/DDBJ whole genome shotgun (WGS) entry which is preliminary data.</text>
</comment>
<dbReference type="Proteomes" id="UP000277279">
    <property type="component" value="Unassembled WGS sequence"/>
</dbReference>
<dbReference type="AlphaFoldDB" id="A0A427N5P3"/>
<sequence length="86" mass="9611">MALSPRGEYAGKANNFGEGVQRSICLNAADAYRGDRIPSLDGRRKLRHASYKGLREVQDNVDLVSVAIRFCVLHHSRRRRAVAGFL</sequence>
<proteinExistence type="predicted"/>
<accession>A0A427N5P3</accession>
<reference evidence="1 2" key="1">
    <citation type="submission" date="2018-11" db="EMBL/GenBank/DDBJ databases">
        <authorList>
            <person name="Huo Y."/>
        </authorList>
    </citation>
    <scope>NUCLEOTIDE SEQUENCE [LARGE SCALE GENOMIC DNA]</scope>
    <source>
        <strain evidence="1 2">DSM 30132</strain>
    </source>
</reference>
<evidence type="ECO:0000313" key="1">
    <source>
        <dbReference type="EMBL" id="RSB82204.1"/>
    </source>
</evidence>
<protein>
    <submittedName>
        <fullName evidence="1">Uncharacterized protein</fullName>
    </submittedName>
</protein>
<dbReference type="EMBL" id="RJJT01000003">
    <property type="protein sequence ID" value="RSB82204.1"/>
    <property type="molecule type" value="Genomic_DNA"/>
</dbReference>
<organism evidence="1 2">
    <name type="scientific">Rhizobium pisi</name>
    <dbReference type="NCBI Taxonomy" id="574561"/>
    <lineage>
        <taxon>Bacteria</taxon>
        <taxon>Pseudomonadati</taxon>
        <taxon>Pseudomonadota</taxon>
        <taxon>Alphaproteobacteria</taxon>
        <taxon>Hyphomicrobiales</taxon>
        <taxon>Rhizobiaceae</taxon>
        <taxon>Rhizobium/Agrobacterium group</taxon>
        <taxon>Rhizobium</taxon>
    </lineage>
</organism>
<evidence type="ECO:0000313" key="2">
    <source>
        <dbReference type="Proteomes" id="UP000277279"/>
    </source>
</evidence>